<evidence type="ECO:0000259" key="14">
    <source>
        <dbReference type="Pfam" id="PF07715"/>
    </source>
</evidence>
<evidence type="ECO:0000256" key="7">
    <source>
        <dbReference type="ARBA" id="ARBA00023065"/>
    </source>
</evidence>
<keyword evidence="13" id="KW-0732">Signal</keyword>
<keyword evidence="7" id="KW-0406">Ion transport</keyword>
<dbReference type="EMBL" id="WOTE01000016">
    <property type="protein sequence ID" value="NHO40522.1"/>
    <property type="molecule type" value="Genomic_DNA"/>
</dbReference>
<evidence type="ECO:0000256" key="9">
    <source>
        <dbReference type="ARBA" id="ARBA00023136"/>
    </source>
</evidence>
<feature type="domain" description="TonB-dependent receptor plug" evidence="14">
    <location>
        <begin position="65"/>
        <end position="173"/>
    </location>
</feature>
<dbReference type="PATRIC" id="fig|431306.5.peg.2849"/>
<dbReference type="PROSITE" id="PS52016">
    <property type="entry name" value="TONB_DEPENDENT_REC_3"/>
    <property type="match status" value="1"/>
</dbReference>
<dbReference type="AlphaFoldDB" id="A0A0U5F8M5"/>
<dbReference type="EMBL" id="LN609303">
    <property type="protein sequence ID" value="CEF57417.1"/>
    <property type="molecule type" value="Genomic_DNA"/>
</dbReference>
<evidence type="ECO:0000256" key="4">
    <source>
        <dbReference type="ARBA" id="ARBA00022496"/>
    </source>
</evidence>
<dbReference type="InterPro" id="IPR036942">
    <property type="entry name" value="Beta-barrel_TonB_sf"/>
</dbReference>
<dbReference type="PANTHER" id="PTHR32552:SF81">
    <property type="entry name" value="TONB-DEPENDENT OUTER MEMBRANE RECEPTOR"/>
    <property type="match status" value="1"/>
</dbReference>
<keyword evidence="3 11" id="KW-1134">Transmembrane beta strand</keyword>
<evidence type="ECO:0000313" key="17">
    <source>
        <dbReference type="Proteomes" id="UP000068250"/>
    </source>
</evidence>
<evidence type="ECO:0000256" key="1">
    <source>
        <dbReference type="ARBA" id="ARBA00004571"/>
    </source>
</evidence>
<proteinExistence type="inferred from homology"/>
<dbReference type="Gene3D" id="2.40.170.20">
    <property type="entry name" value="TonB-dependent receptor, beta-barrel domain"/>
    <property type="match status" value="1"/>
</dbReference>
<evidence type="ECO:0000313" key="16">
    <source>
        <dbReference type="EMBL" id="NHO40522.1"/>
    </source>
</evidence>
<dbReference type="GO" id="GO:0006826">
    <property type="term" value="P:iron ion transport"/>
    <property type="evidence" value="ECO:0007669"/>
    <property type="project" value="UniProtKB-KW"/>
</dbReference>
<geneLocation type="plasmid" evidence="17">
    <name>1P</name>
</geneLocation>
<dbReference type="Proteomes" id="UP000068250">
    <property type="component" value="Plasmid 1P"/>
</dbReference>
<dbReference type="Proteomes" id="UP000657200">
    <property type="component" value="Unassembled WGS sequence"/>
</dbReference>
<keyword evidence="4" id="KW-0410">Iron transport</keyword>
<reference evidence="15" key="1">
    <citation type="submission" date="2014-09" db="EMBL/GenBank/DDBJ databases">
        <authorList>
            <person name="Magalhaes I.L.F."/>
            <person name="Oliveira U."/>
            <person name="Santos F.R."/>
            <person name="Vidigal T.H.D.A."/>
            <person name="Brescovit A.D."/>
            <person name="Santos A.J."/>
        </authorList>
    </citation>
    <scope>NUCLEOTIDE SEQUENCE</scope>
    <source>
        <strain evidence="15">LMG 23848T</strain>
    </source>
</reference>
<accession>A0A0U5F8M5</accession>
<organism evidence="15 17">
    <name type="scientific">Acetobacter ghanensis</name>
    <dbReference type="NCBI Taxonomy" id="431306"/>
    <lineage>
        <taxon>Bacteria</taxon>
        <taxon>Pseudomonadati</taxon>
        <taxon>Pseudomonadota</taxon>
        <taxon>Alphaproteobacteria</taxon>
        <taxon>Acetobacterales</taxon>
        <taxon>Acetobacteraceae</taxon>
        <taxon>Acetobacter</taxon>
    </lineage>
</organism>
<feature type="transmembrane region" description="Helical" evidence="12">
    <location>
        <begin position="255"/>
        <end position="277"/>
    </location>
</feature>
<name>A0A0U5F8M5_9PROT</name>
<evidence type="ECO:0000313" key="18">
    <source>
        <dbReference type="Proteomes" id="UP000657200"/>
    </source>
</evidence>
<keyword evidence="12" id="KW-1133">Transmembrane helix</keyword>
<keyword evidence="10 11" id="KW-0998">Cell outer membrane</keyword>
<evidence type="ECO:0000256" key="8">
    <source>
        <dbReference type="ARBA" id="ARBA00023077"/>
    </source>
</evidence>
<feature type="transmembrane region" description="Helical" evidence="12">
    <location>
        <begin position="229"/>
        <end position="249"/>
    </location>
</feature>
<dbReference type="InterPro" id="IPR012910">
    <property type="entry name" value="Plug_dom"/>
</dbReference>
<dbReference type="RefSeq" id="WP_157065403.1">
    <property type="nucleotide sequence ID" value="NZ_WOTE01000016.1"/>
</dbReference>
<evidence type="ECO:0000313" key="15">
    <source>
        <dbReference type="EMBL" id="CEF57417.1"/>
    </source>
</evidence>
<evidence type="ECO:0000256" key="2">
    <source>
        <dbReference type="ARBA" id="ARBA00022448"/>
    </source>
</evidence>
<evidence type="ECO:0000256" key="10">
    <source>
        <dbReference type="ARBA" id="ARBA00023237"/>
    </source>
</evidence>
<evidence type="ECO:0000256" key="13">
    <source>
        <dbReference type="SAM" id="SignalP"/>
    </source>
</evidence>
<keyword evidence="6" id="KW-0408">Iron</keyword>
<keyword evidence="2 11" id="KW-0813">Transport</keyword>
<evidence type="ECO:0000256" key="11">
    <source>
        <dbReference type="PROSITE-ProRule" id="PRU01360"/>
    </source>
</evidence>
<comment type="subcellular location">
    <subcellularLocation>
        <location evidence="1 11">Cell outer membrane</location>
        <topology evidence="1 11">Multi-pass membrane protein</topology>
    </subcellularLocation>
</comment>
<feature type="chain" id="PRO_5006856686" evidence="13">
    <location>
        <begin position="29"/>
        <end position="306"/>
    </location>
</feature>
<dbReference type="GO" id="GO:0009279">
    <property type="term" value="C:cell outer membrane"/>
    <property type="evidence" value="ECO:0007669"/>
    <property type="project" value="UniProtKB-SubCell"/>
</dbReference>
<keyword evidence="9 11" id="KW-0472">Membrane</keyword>
<comment type="similarity">
    <text evidence="11">Belongs to the TonB-dependent receptor family.</text>
</comment>
<evidence type="ECO:0000256" key="3">
    <source>
        <dbReference type="ARBA" id="ARBA00022452"/>
    </source>
</evidence>
<dbReference type="OrthoDB" id="9760333at2"/>
<reference evidence="16 18" key="3">
    <citation type="journal article" date="2020" name="Int. J. Syst. Evol. Microbiol.">
        <title>Novel acetic acid bacteria from cider fermentations: Acetobacter conturbans sp. nov. and Acetobacter fallax sp. nov.</title>
        <authorList>
            <person name="Sombolestani A.S."/>
            <person name="Cleenwerck I."/>
            <person name="Cnockaert M."/>
            <person name="Borremans W."/>
            <person name="Wieme A.D."/>
            <person name="De Vuyst L."/>
            <person name="Vandamme P."/>
        </authorList>
    </citation>
    <scope>NUCLEOTIDE SEQUENCE [LARGE SCALE GENOMIC DNA]</scope>
    <source>
        <strain evidence="16 18">LMG 23848</strain>
    </source>
</reference>
<keyword evidence="8" id="KW-0798">TonB box</keyword>
<dbReference type="InterPro" id="IPR039426">
    <property type="entry name" value="TonB-dep_rcpt-like"/>
</dbReference>
<evidence type="ECO:0000256" key="6">
    <source>
        <dbReference type="ARBA" id="ARBA00023004"/>
    </source>
</evidence>
<sequence length="306" mass="31452">MSAVNLRKTSLSGLALSALVAMGSAAHAGNNAASSASASPAALAPSETPPPGDIVVTAEKKETTLQKAPLAITALTSDTLSRSNITQLIDMNGFVPGLTVANSGSFVRVVSIRGIGYEASDNLSAEPGTSFHIDGVYVVSPYALQQDFLDLQRVEVLRGPQGTVFGQSATGGIVNAITERPDTKGVHGSAQVEYGNYNLVRATGMFGMVAATGIRSLATAGIDGSRKNLLLVAVSLGAGLVPTLSDFFAAAPPALAPFTLSGVLLEIVTAIILNLFLRGKVRLRPQQAEPITVSAVALADDDRRLA</sequence>
<evidence type="ECO:0000256" key="5">
    <source>
        <dbReference type="ARBA" id="ARBA00022692"/>
    </source>
</evidence>
<feature type="signal peptide" evidence="13">
    <location>
        <begin position="1"/>
        <end position="28"/>
    </location>
</feature>
<keyword evidence="18" id="KW-1185">Reference proteome</keyword>
<keyword evidence="5 11" id="KW-0812">Transmembrane</keyword>
<evidence type="ECO:0000256" key="12">
    <source>
        <dbReference type="SAM" id="Phobius"/>
    </source>
</evidence>
<dbReference type="Pfam" id="PF07715">
    <property type="entry name" value="Plug"/>
    <property type="match status" value="1"/>
</dbReference>
<reference evidence="17" key="2">
    <citation type="submission" date="2014-09" db="EMBL/GenBank/DDBJ databases">
        <authorList>
            <person name="Illeghems K.G."/>
        </authorList>
    </citation>
    <scope>NUCLEOTIDE SEQUENCE [LARGE SCALE GENOMIC DNA]</scope>
    <source>
        <strain evidence="17">LMG 23848T</strain>
        <plasmid evidence="17">1P</plasmid>
    </source>
</reference>
<keyword evidence="15" id="KW-0675">Receptor</keyword>
<dbReference type="SUPFAM" id="SSF56935">
    <property type="entry name" value="Porins"/>
    <property type="match status" value="1"/>
</dbReference>
<dbReference type="PANTHER" id="PTHR32552">
    <property type="entry name" value="FERRICHROME IRON RECEPTOR-RELATED"/>
    <property type="match status" value="1"/>
</dbReference>
<gene>
    <name evidence="15" type="ORF">AGA_1P112</name>
    <name evidence="16" type="ORF">GOB80_12745</name>
</gene>
<protein>
    <submittedName>
        <fullName evidence="15 16">TonB-dependent receptor</fullName>
    </submittedName>
</protein>